<feature type="modified residue" description="4-aspartylphosphate" evidence="6">
    <location>
        <position position="51"/>
    </location>
</feature>
<evidence type="ECO:0000256" key="1">
    <source>
        <dbReference type="ARBA" id="ARBA00022553"/>
    </source>
</evidence>
<dbReference type="AlphaFoldDB" id="F5IZ52"/>
<evidence type="ECO:0000259" key="9">
    <source>
        <dbReference type="PROSITE" id="PS51755"/>
    </source>
</evidence>
<dbReference type="RefSeq" id="WP_006799900.1">
    <property type="nucleotide sequence ID" value="NZ_GL891984.1"/>
</dbReference>
<evidence type="ECO:0000256" key="5">
    <source>
        <dbReference type="ARBA" id="ARBA00023163"/>
    </source>
</evidence>
<name>F5IZ52_9BACT</name>
<feature type="domain" description="OmpR/PhoB-type" evidence="9">
    <location>
        <begin position="124"/>
        <end position="225"/>
    </location>
</feature>
<dbReference type="Gene3D" id="1.10.10.10">
    <property type="entry name" value="Winged helix-like DNA-binding domain superfamily/Winged helix DNA-binding domain"/>
    <property type="match status" value="1"/>
</dbReference>
<dbReference type="InterPro" id="IPR001867">
    <property type="entry name" value="OmpR/PhoB-type_DNA-bd"/>
</dbReference>
<dbReference type="GO" id="GO:0000976">
    <property type="term" value="F:transcription cis-regulatory region binding"/>
    <property type="evidence" value="ECO:0007669"/>
    <property type="project" value="TreeGrafter"/>
</dbReference>
<evidence type="ECO:0000256" key="4">
    <source>
        <dbReference type="ARBA" id="ARBA00023125"/>
    </source>
</evidence>
<dbReference type="SMART" id="SM00862">
    <property type="entry name" value="Trans_reg_C"/>
    <property type="match status" value="1"/>
</dbReference>
<gene>
    <name evidence="10" type="ORF">HMPREF9455_02369</name>
</gene>
<evidence type="ECO:0000313" key="11">
    <source>
        <dbReference type="Proteomes" id="UP000004913"/>
    </source>
</evidence>
<dbReference type="HOGENOM" id="CLU_000445_30_1_10"/>
<dbReference type="PANTHER" id="PTHR48111">
    <property type="entry name" value="REGULATOR OF RPOS"/>
    <property type="match status" value="1"/>
</dbReference>
<keyword evidence="5" id="KW-0804">Transcription</keyword>
<dbReference type="Pfam" id="PF00486">
    <property type="entry name" value="Trans_reg_C"/>
    <property type="match status" value="1"/>
</dbReference>
<evidence type="ECO:0000313" key="10">
    <source>
        <dbReference type="EMBL" id="EGK01341.1"/>
    </source>
</evidence>
<dbReference type="InterPro" id="IPR036388">
    <property type="entry name" value="WH-like_DNA-bd_sf"/>
</dbReference>
<sequence length="226" mass="25963">MNLLIIEDEIDLLESITEFLVSESFSVQSVTTYSMAEEKVALYDYDCVVVDINLPGGSGLDIIRKLKSKNKDAGVIIISAKNSLDDKLTGLDIGADDYLTKPFHLSELNARIKSIIRRRGFKGSNEKKFNELTVQFDNRRLFVNEKEVVLTRKEYDLLLYFIMNEDKVLSKEDIAEHLWGDDMSLTADSFDFIYNHIKNLRKKLIDNGCKDYIKTVYGIGYKFSEE</sequence>
<keyword evidence="2" id="KW-0902">Two-component regulatory system</keyword>
<dbReference type="PROSITE" id="PS50110">
    <property type="entry name" value="RESPONSE_REGULATORY"/>
    <property type="match status" value="1"/>
</dbReference>
<dbReference type="GO" id="GO:0005829">
    <property type="term" value="C:cytosol"/>
    <property type="evidence" value="ECO:0007669"/>
    <property type="project" value="TreeGrafter"/>
</dbReference>
<evidence type="ECO:0000259" key="8">
    <source>
        <dbReference type="PROSITE" id="PS50110"/>
    </source>
</evidence>
<dbReference type="Pfam" id="PF00072">
    <property type="entry name" value="Response_reg"/>
    <property type="match status" value="1"/>
</dbReference>
<accession>F5IZ52</accession>
<feature type="DNA-binding region" description="OmpR/PhoB-type" evidence="7">
    <location>
        <begin position="124"/>
        <end position="225"/>
    </location>
</feature>
<dbReference type="SUPFAM" id="SSF52172">
    <property type="entry name" value="CheY-like"/>
    <property type="match status" value="1"/>
</dbReference>
<dbReference type="EMBL" id="ADLV01000028">
    <property type="protein sequence ID" value="EGK01341.1"/>
    <property type="molecule type" value="Genomic_DNA"/>
</dbReference>
<evidence type="ECO:0000256" key="2">
    <source>
        <dbReference type="ARBA" id="ARBA00023012"/>
    </source>
</evidence>
<dbReference type="InterPro" id="IPR001789">
    <property type="entry name" value="Sig_transdc_resp-reg_receiver"/>
</dbReference>
<reference evidence="10 11" key="1">
    <citation type="submission" date="2011-04" db="EMBL/GenBank/DDBJ databases">
        <title>The Genome Sequence of Dysgonomonas gadei ATCC BAA-286.</title>
        <authorList>
            <consortium name="The Broad Institute Genome Sequencing Platform"/>
            <person name="Earl A."/>
            <person name="Ward D."/>
            <person name="Feldgarden M."/>
            <person name="Gevers D."/>
            <person name="Pudlo N."/>
            <person name="Martens E."/>
            <person name="Allen-Vercoe E."/>
            <person name="Young S.K."/>
            <person name="Zeng Q."/>
            <person name="Gargeya S."/>
            <person name="Fitzgerald M."/>
            <person name="Haas B."/>
            <person name="Abouelleil A."/>
            <person name="Alvarado L."/>
            <person name="Arachchi H.M."/>
            <person name="Berlin A."/>
            <person name="Brown A."/>
            <person name="Chapman S.B."/>
            <person name="Chen Z."/>
            <person name="Dunbar C."/>
            <person name="Freedman E."/>
            <person name="Gearin G."/>
            <person name="Gellesch M."/>
            <person name="Goldberg J."/>
            <person name="Griggs A."/>
            <person name="Gujja S."/>
            <person name="Heiman D."/>
            <person name="Howarth C."/>
            <person name="Larson L."/>
            <person name="Lui A."/>
            <person name="MacDonald P.J.P."/>
            <person name="Mehta T."/>
            <person name="Montmayeur A."/>
            <person name="Murphy C."/>
            <person name="Neiman D."/>
            <person name="Pearson M."/>
            <person name="Priest M."/>
            <person name="Roberts A."/>
            <person name="Saif S."/>
            <person name="Shea T."/>
            <person name="Shenoy N."/>
            <person name="Sisk P."/>
            <person name="Stolte C."/>
            <person name="Sykes S."/>
            <person name="Yandava C."/>
            <person name="Wortman J."/>
            <person name="Nusbaum C."/>
            <person name="Birren B."/>
        </authorList>
    </citation>
    <scope>NUCLEOTIDE SEQUENCE [LARGE SCALE GENOMIC DNA]</scope>
    <source>
        <strain evidence="10 11">ATCC BAA-286</strain>
    </source>
</reference>
<dbReference type="Gene3D" id="3.40.50.2300">
    <property type="match status" value="1"/>
</dbReference>
<keyword evidence="11" id="KW-1185">Reference proteome</keyword>
<dbReference type="Proteomes" id="UP000004913">
    <property type="component" value="Unassembled WGS sequence"/>
</dbReference>
<organism evidence="10 11">
    <name type="scientific">Dysgonomonas gadei ATCC BAA-286</name>
    <dbReference type="NCBI Taxonomy" id="742766"/>
    <lineage>
        <taxon>Bacteria</taxon>
        <taxon>Pseudomonadati</taxon>
        <taxon>Bacteroidota</taxon>
        <taxon>Bacteroidia</taxon>
        <taxon>Bacteroidales</taxon>
        <taxon>Dysgonomonadaceae</taxon>
        <taxon>Dysgonomonas</taxon>
    </lineage>
</organism>
<dbReference type="InterPro" id="IPR011006">
    <property type="entry name" value="CheY-like_superfamily"/>
</dbReference>
<evidence type="ECO:0000256" key="3">
    <source>
        <dbReference type="ARBA" id="ARBA00023015"/>
    </source>
</evidence>
<protein>
    <submittedName>
        <fullName evidence="10">Uncharacterized protein</fullName>
    </submittedName>
</protein>
<feature type="domain" description="Response regulatory" evidence="8">
    <location>
        <begin position="2"/>
        <end position="116"/>
    </location>
</feature>
<dbReference type="GO" id="GO:0032993">
    <property type="term" value="C:protein-DNA complex"/>
    <property type="evidence" value="ECO:0007669"/>
    <property type="project" value="TreeGrafter"/>
</dbReference>
<keyword evidence="1 6" id="KW-0597">Phosphoprotein</keyword>
<keyword evidence="4 7" id="KW-0238">DNA-binding</keyword>
<proteinExistence type="predicted"/>
<dbReference type="OrthoDB" id="9790442at2"/>
<dbReference type="Gene3D" id="6.10.250.690">
    <property type="match status" value="1"/>
</dbReference>
<dbReference type="eggNOG" id="COG0745">
    <property type="taxonomic scope" value="Bacteria"/>
</dbReference>
<dbReference type="GO" id="GO:0000156">
    <property type="term" value="F:phosphorelay response regulator activity"/>
    <property type="evidence" value="ECO:0007669"/>
    <property type="project" value="TreeGrafter"/>
</dbReference>
<dbReference type="CDD" id="cd00383">
    <property type="entry name" value="trans_reg_C"/>
    <property type="match status" value="1"/>
</dbReference>
<dbReference type="PANTHER" id="PTHR48111:SF22">
    <property type="entry name" value="REGULATOR OF RPOS"/>
    <property type="match status" value="1"/>
</dbReference>
<evidence type="ECO:0000256" key="7">
    <source>
        <dbReference type="PROSITE-ProRule" id="PRU01091"/>
    </source>
</evidence>
<keyword evidence="3" id="KW-0805">Transcription regulation</keyword>
<dbReference type="PROSITE" id="PS51755">
    <property type="entry name" value="OMPR_PHOB"/>
    <property type="match status" value="1"/>
</dbReference>
<evidence type="ECO:0000256" key="6">
    <source>
        <dbReference type="PROSITE-ProRule" id="PRU00169"/>
    </source>
</evidence>
<dbReference type="GO" id="GO:0006355">
    <property type="term" value="P:regulation of DNA-templated transcription"/>
    <property type="evidence" value="ECO:0007669"/>
    <property type="project" value="InterPro"/>
</dbReference>
<dbReference type="STRING" id="742766.HMPREF9455_02369"/>
<comment type="caution">
    <text evidence="10">The sequence shown here is derived from an EMBL/GenBank/DDBJ whole genome shotgun (WGS) entry which is preliminary data.</text>
</comment>
<dbReference type="InterPro" id="IPR039420">
    <property type="entry name" value="WalR-like"/>
</dbReference>
<dbReference type="SMART" id="SM00448">
    <property type="entry name" value="REC"/>
    <property type="match status" value="1"/>
</dbReference>